<dbReference type="FunFam" id="1.10.287.690:FF:000003">
    <property type="entry name" value="DNA polymerase"/>
    <property type="match status" value="1"/>
</dbReference>
<evidence type="ECO:0000256" key="5">
    <source>
        <dbReference type="ARBA" id="ARBA00022705"/>
    </source>
</evidence>
<dbReference type="EC" id="2.7.7.7" evidence="12"/>
<keyword evidence="8" id="KW-0862">Zinc</keyword>
<comment type="caution">
    <text evidence="18">The sequence shown here is derived from an EMBL/GenBank/DDBJ whole genome shotgun (WGS) entry which is preliminary data.</text>
</comment>
<dbReference type="Gene3D" id="1.10.3200.20">
    <property type="entry name" value="DNA Polymerase alpha, zinc finger"/>
    <property type="match status" value="1"/>
</dbReference>
<evidence type="ECO:0000259" key="17">
    <source>
        <dbReference type="Pfam" id="PF12254"/>
    </source>
</evidence>
<keyword evidence="5 12" id="KW-0235">DNA replication</keyword>
<sequence length="1455" mass="164068">MERTRGAGMSTKPDKFAALRAARQGQARIKQWKDIEDDELYDEVDENQYKNIVKGRLQEDDFVIDDDGGGYADNGMDDWDVPDSALGHLMDADSDEDERPTTKKAKAPKATKSDRTKVSKPKEEPHIHVSATASAYRRAVAPEKEADFMSSIFSALDANMDLPQPKTARPQQWRKRKSSPVLDASSDFETHAVDLGPGSGSNWISHGNSEPSSDAVIGSSPTRQSKRARVQIDTDIKVARQVSMLKAEASENDDEFDDIEPMDLGVFDNMNVDEPPVQAKLEPVKPTSRPAETVKKDEKATPAWLELHSKLLSNSLSADVEDTLGNSNSTIPGSIMVDALEKDGSLHFFWLDYIEIDGRLYFTGKVLNKGASEKENKYVSCCVKVEGIERNLYIMPRDKRVENGHVTDVAPSRADVYADFDMMRREAKIKSFGSKWVKRNYAFGTKDIPERECDWLKIIYSFNEKALPTGLSSPNIAHILGAQTSPFEIFVLKRKIMGPCWLRIQSPEVKHNGNSWCKMEATVKDPKNVNPFSDTADNAPRDVPPLTIMSMAIRSVVNHKVATREIVTASVRVWENNKIDDPTPPDQLMSTSHTIVRPLGQYPPGFEKRARGEKAKMIPAPSERALLGNLLGLMQRYDPDVIIGHGFIDNHFDVIMQRLKEQKVEHWSRIGRFRRSKPPIIGRQGTNVKYLAGRLVCDLTSDSAKGMITSTTWSLTEMCNTHLKQQREDIDPDDTPIYLDGTVTKPDVMLHFVKHCEMDTFFQMAIACKVQILPLTRQLTNLAGNSWHKTLTGGRSERNEYILLHEFHRLKYVCPDKFWAKRDAEVVQAEADEAYGEPGSSTKGKGKNKKSKDTYKGGLVLEPKRRLWDTYILVMDYNSLYPSIIQEYNIDFTTVNKVDDINKIPDIPPSELSQGVLPRLIATLVNRRRQVKGLIKNGKGTQAQLLQWNIKQQALKLTANSMYGCLGFVQSRFYARPLAALTTHMGREILMHTKELADTLNLEVIYGDTDSIFLNSNTTDLADALKTANQFKKLVNERYKLLEIDLDGIFQRLLLLQKKKYAALKVDEAGKSSTEVKGLDMKRREFSAICKKVSEYVLNQILAGEPTEVVVESIHDYLTQVAQEITEGKVPLEDFIIYKRLGKNPDDYPDVKSQPHVQVALRQRAKGATPHAGDVIPYIFCLGEDGRSSGSAHADHAWHPEEIRRSNGELKIDYNFYIAGQILPAISRLCDPIEGTNQTRLADCLGLDPDQYVPAVASHQERQLGVLDTLIPDAERYKETDPLTLQCTHCSAVTPFQRVPEAQTQILTMAGPRCPSCQNPFASGSLELQLELQIREHITKYYEGWMVCDEPTCRTRTRRMGVYGHECLRDTCHGTVSFEYTDETLYNQLMMYNSLFNIDRALVGGNKHPEKVVILTILEKNQDFMQRMASIVDKYMSRSARHVIALGDLFNFMSL</sequence>
<dbReference type="GO" id="GO:0003682">
    <property type="term" value="F:chromatin binding"/>
    <property type="evidence" value="ECO:0007669"/>
    <property type="project" value="TreeGrafter"/>
</dbReference>
<evidence type="ECO:0000259" key="14">
    <source>
        <dbReference type="Pfam" id="PF00136"/>
    </source>
</evidence>
<dbReference type="FunFam" id="3.30.70.2820:FF:000001">
    <property type="entry name" value="DNA polymerase"/>
    <property type="match status" value="1"/>
</dbReference>
<dbReference type="Proteomes" id="UP000886523">
    <property type="component" value="Unassembled WGS sequence"/>
</dbReference>
<feature type="domain" description="DNA-directed DNA polymerase family B multifunctional" evidence="14">
    <location>
        <begin position="786"/>
        <end position="1233"/>
    </location>
</feature>
<dbReference type="GO" id="GO:0003697">
    <property type="term" value="F:single-stranded DNA binding"/>
    <property type="evidence" value="ECO:0007669"/>
    <property type="project" value="TreeGrafter"/>
</dbReference>
<feature type="domain" description="Zinc finger DNA-directed DNA polymerase family B alpha" evidence="16">
    <location>
        <begin position="1271"/>
        <end position="1450"/>
    </location>
</feature>
<keyword evidence="11" id="KW-0539">Nucleus</keyword>
<dbReference type="SUPFAM" id="SSF53098">
    <property type="entry name" value="Ribonuclease H-like"/>
    <property type="match status" value="1"/>
</dbReference>
<feature type="domain" description="DNA-directed DNA polymerase family B exonuclease" evidence="15">
    <location>
        <begin position="479"/>
        <end position="717"/>
    </location>
</feature>
<dbReference type="GO" id="GO:0003887">
    <property type="term" value="F:DNA-directed DNA polymerase activity"/>
    <property type="evidence" value="ECO:0007669"/>
    <property type="project" value="UniProtKB-KW"/>
</dbReference>
<evidence type="ECO:0000256" key="1">
    <source>
        <dbReference type="ARBA" id="ARBA00004123"/>
    </source>
</evidence>
<name>A0A9P6DU37_9AGAM</name>
<dbReference type="InterPro" id="IPR042087">
    <property type="entry name" value="DNA_pol_B_thumb"/>
</dbReference>
<dbReference type="PANTHER" id="PTHR45861:SF1">
    <property type="entry name" value="DNA POLYMERASE ALPHA CATALYTIC SUBUNIT"/>
    <property type="match status" value="1"/>
</dbReference>
<feature type="region of interest" description="Disordered" evidence="13">
    <location>
        <begin position="56"/>
        <end position="136"/>
    </location>
</feature>
<dbReference type="NCBIfam" id="TIGR00592">
    <property type="entry name" value="pol2"/>
    <property type="match status" value="1"/>
</dbReference>
<dbReference type="EMBL" id="MU129003">
    <property type="protein sequence ID" value="KAF9511268.1"/>
    <property type="molecule type" value="Genomic_DNA"/>
</dbReference>
<dbReference type="InterPro" id="IPR015088">
    <property type="entry name" value="Znf_DNA-dir_DNA_pol_B_alpha"/>
</dbReference>
<evidence type="ECO:0000313" key="18">
    <source>
        <dbReference type="EMBL" id="KAF9511268.1"/>
    </source>
</evidence>
<dbReference type="InterPro" id="IPR043502">
    <property type="entry name" value="DNA/RNA_pol_sf"/>
</dbReference>
<dbReference type="InterPro" id="IPR036397">
    <property type="entry name" value="RNaseH_sf"/>
</dbReference>
<dbReference type="Gene3D" id="3.90.1600.10">
    <property type="entry name" value="Palm domain of DNA polymerase"/>
    <property type="match status" value="2"/>
</dbReference>
<evidence type="ECO:0000256" key="7">
    <source>
        <dbReference type="ARBA" id="ARBA00022771"/>
    </source>
</evidence>
<dbReference type="PRINTS" id="PR00106">
    <property type="entry name" value="DNAPOLB"/>
</dbReference>
<evidence type="ECO:0000259" key="15">
    <source>
        <dbReference type="Pfam" id="PF03104"/>
    </source>
</evidence>
<evidence type="ECO:0000256" key="8">
    <source>
        <dbReference type="ARBA" id="ARBA00022833"/>
    </source>
</evidence>
<proteinExistence type="inferred from homology"/>
<dbReference type="GO" id="GO:0000166">
    <property type="term" value="F:nucleotide binding"/>
    <property type="evidence" value="ECO:0007669"/>
    <property type="project" value="InterPro"/>
</dbReference>
<dbReference type="InterPro" id="IPR024647">
    <property type="entry name" value="DNA_pol_a_cat_su_N"/>
</dbReference>
<keyword evidence="7" id="KW-0863">Zinc-finger</keyword>
<dbReference type="InterPro" id="IPR023211">
    <property type="entry name" value="DNA_pol_palm_dom_sf"/>
</dbReference>
<dbReference type="InterPro" id="IPR006134">
    <property type="entry name" value="DNA-dir_DNA_pol_B_multi_dom"/>
</dbReference>
<dbReference type="Pfam" id="PF03104">
    <property type="entry name" value="DNA_pol_B_exo1"/>
    <property type="match status" value="1"/>
</dbReference>
<comment type="similarity">
    <text evidence="2 12">Belongs to the DNA polymerase type-B family.</text>
</comment>
<keyword evidence="6" id="KW-0479">Metal-binding</keyword>
<keyword evidence="9 12" id="KW-0239">DNA-directed DNA polymerase</keyword>
<dbReference type="PROSITE" id="PS00116">
    <property type="entry name" value="DNA_POLYMERASE_B"/>
    <property type="match status" value="1"/>
</dbReference>
<dbReference type="GO" id="GO:0006273">
    <property type="term" value="P:lagging strand elongation"/>
    <property type="evidence" value="ECO:0007669"/>
    <property type="project" value="TreeGrafter"/>
</dbReference>
<dbReference type="GO" id="GO:0008270">
    <property type="term" value="F:zinc ion binding"/>
    <property type="evidence" value="ECO:0007669"/>
    <property type="project" value="UniProtKB-KW"/>
</dbReference>
<dbReference type="Pfam" id="PF08996">
    <property type="entry name" value="zf-DNA_Pol"/>
    <property type="match status" value="1"/>
</dbReference>
<dbReference type="GO" id="GO:0005658">
    <property type="term" value="C:alpha DNA polymerase:primase complex"/>
    <property type="evidence" value="ECO:0007669"/>
    <property type="project" value="UniProtKB-ARBA"/>
</dbReference>
<dbReference type="InterPro" id="IPR038256">
    <property type="entry name" value="Pol_alpha_znc_sf"/>
</dbReference>
<feature type="region of interest" description="Disordered" evidence="13">
    <location>
        <begin position="831"/>
        <end position="855"/>
    </location>
</feature>
<dbReference type="InterPro" id="IPR017964">
    <property type="entry name" value="DNA-dir_DNA_pol_B_CS"/>
</dbReference>
<dbReference type="InterPro" id="IPR045846">
    <property type="entry name" value="POLBc_alpha"/>
</dbReference>
<dbReference type="GO" id="GO:1902975">
    <property type="term" value="P:mitotic DNA replication initiation"/>
    <property type="evidence" value="ECO:0007669"/>
    <property type="project" value="InterPro"/>
</dbReference>
<evidence type="ECO:0000259" key="16">
    <source>
        <dbReference type="Pfam" id="PF08996"/>
    </source>
</evidence>
<evidence type="ECO:0000256" key="13">
    <source>
        <dbReference type="SAM" id="MobiDB-lite"/>
    </source>
</evidence>
<dbReference type="Pfam" id="PF12254">
    <property type="entry name" value="DNA_pol_alpha_N"/>
    <property type="match status" value="1"/>
</dbReference>
<evidence type="ECO:0000256" key="3">
    <source>
        <dbReference type="ARBA" id="ARBA00022679"/>
    </source>
</evidence>
<dbReference type="Gene3D" id="1.10.132.60">
    <property type="entry name" value="DNA polymerase family B, C-terminal domain"/>
    <property type="match status" value="1"/>
</dbReference>
<evidence type="ECO:0000313" key="19">
    <source>
        <dbReference type="Proteomes" id="UP000886523"/>
    </source>
</evidence>
<comment type="catalytic activity">
    <reaction evidence="12">
        <text>DNA(n) + a 2'-deoxyribonucleoside 5'-triphosphate = DNA(n+1) + diphosphate</text>
        <dbReference type="Rhea" id="RHEA:22508"/>
        <dbReference type="Rhea" id="RHEA-COMP:17339"/>
        <dbReference type="Rhea" id="RHEA-COMP:17340"/>
        <dbReference type="ChEBI" id="CHEBI:33019"/>
        <dbReference type="ChEBI" id="CHEBI:61560"/>
        <dbReference type="ChEBI" id="CHEBI:173112"/>
        <dbReference type="EC" id="2.7.7.7"/>
    </reaction>
</comment>
<dbReference type="GO" id="GO:0033554">
    <property type="term" value="P:cellular response to stress"/>
    <property type="evidence" value="ECO:0007669"/>
    <property type="project" value="UniProtKB-ARBA"/>
</dbReference>
<dbReference type="PANTHER" id="PTHR45861">
    <property type="entry name" value="DNA POLYMERASE ALPHA CATALYTIC SUBUNIT"/>
    <property type="match status" value="1"/>
</dbReference>
<dbReference type="SUPFAM" id="SSF56672">
    <property type="entry name" value="DNA/RNA polymerases"/>
    <property type="match status" value="1"/>
</dbReference>
<feature type="compositionally biased region" description="Basic and acidic residues" evidence="13">
    <location>
        <begin position="111"/>
        <end position="127"/>
    </location>
</feature>
<dbReference type="Pfam" id="PF00136">
    <property type="entry name" value="DNA_pol_B"/>
    <property type="match status" value="1"/>
</dbReference>
<dbReference type="InterPro" id="IPR012337">
    <property type="entry name" value="RNaseH-like_sf"/>
</dbReference>
<comment type="subcellular location">
    <subcellularLocation>
        <location evidence="1">Nucleus</location>
    </subcellularLocation>
</comment>
<dbReference type="Gene3D" id="3.30.420.10">
    <property type="entry name" value="Ribonuclease H-like superfamily/Ribonuclease H"/>
    <property type="match status" value="1"/>
</dbReference>
<feature type="domain" description="DNA polymerase alpha catalytic subunit N-terminal" evidence="17">
    <location>
        <begin position="17"/>
        <end position="80"/>
    </location>
</feature>
<evidence type="ECO:0000256" key="11">
    <source>
        <dbReference type="ARBA" id="ARBA00023242"/>
    </source>
</evidence>
<keyword evidence="4 12" id="KW-0548">Nucleotidyltransferase</keyword>
<evidence type="ECO:0000256" key="12">
    <source>
        <dbReference type="RuleBase" id="RU000442"/>
    </source>
</evidence>
<dbReference type="Gene3D" id="2.40.50.730">
    <property type="match status" value="1"/>
</dbReference>
<accession>A0A9P6DU37</accession>
<feature type="compositionally biased region" description="Polar residues" evidence="13">
    <location>
        <begin position="200"/>
        <end position="212"/>
    </location>
</feature>
<dbReference type="InterPro" id="IPR006133">
    <property type="entry name" value="DNA-dir_DNA_pol_B_exonuc"/>
</dbReference>
<evidence type="ECO:0000256" key="2">
    <source>
        <dbReference type="ARBA" id="ARBA00005755"/>
    </source>
</evidence>
<organism evidence="18 19">
    <name type="scientific">Hydnum rufescens UP504</name>
    <dbReference type="NCBI Taxonomy" id="1448309"/>
    <lineage>
        <taxon>Eukaryota</taxon>
        <taxon>Fungi</taxon>
        <taxon>Dikarya</taxon>
        <taxon>Basidiomycota</taxon>
        <taxon>Agaricomycotina</taxon>
        <taxon>Agaricomycetes</taxon>
        <taxon>Cantharellales</taxon>
        <taxon>Hydnaceae</taxon>
        <taxon>Hydnum</taxon>
    </lineage>
</organism>
<dbReference type="InterPro" id="IPR006172">
    <property type="entry name" value="DNA-dir_DNA_pol_B"/>
</dbReference>
<feature type="region of interest" description="Disordered" evidence="13">
    <location>
        <begin position="157"/>
        <end position="229"/>
    </location>
</feature>
<keyword evidence="3 12" id="KW-0808">Transferase</keyword>
<dbReference type="CDD" id="cd05532">
    <property type="entry name" value="POLBc_alpha"/>
    <property type="match status" value="1"/>
</dbReference>
<dbReference type="FunFam" id="1.10.132.60:FF:000004">
    <property type="entry name" value="DNA polymerase"/>
    <property type="match status" value="1"/>
</dbReference>
<protein>
    <recommendedName>
        <fullName evidence="12">DNA polymerase</fullName>
        <ecNumber evidence="12">2.7.7.7</ecNumber>
    </recommendedName>
</protein>
<dbReference type="OrthoDB" id="6755010at2759"/>
<evidence type="ECO:0000256" key="6">
    <source>
        <dbReference type="ARBA" id="ARBA00022723"/>
    </source>
</evidence>
<keyword evidence="10 12" id="KW-0238">DNA-binding</keyword>
<dbReference type="CDD" id="cd05776">
    <property type="entry name" value="DNA_polB_alpha_exo"/>
    <property type="match status" value="1"/>
</dbReference>
<reference evidence="18" key="1">
    <citation type="journal article" date="2020" name="Nat. Commun.">
        <title>Large-scale genome sequencing of mycorrhizal fungi provides insights into the early evolution of symbiotic traits.</title>
        <authorList>
            <person name="Miyauchi S."/>
            <person name="Kiss E."/>
            <person name="Kuo A."/>
            <person name="Drula E."/>
            <person name="Kohler A."/>
            <person name="Sanchez-Garcia M."/>
            <person name="Morin E."/>
            <person name="Andreopoulos B."/>
            <person name="Barry K.W."/>
            <person name="Bonito G."/>
            <person name="Buee M."/>
            <person name="Carver A."/>
            <person name="Chen C."/>
            <person name="Cichocki N."/>
            <person name="Clum A."/>
            <person name="Culley D."/>
            <person name="Crous P.W."/>
            <person name="Fauchery L."/>
            <person name="Girlanda M."/>
            <person name="Hayes R.D."/>
            <person name="Keri Z."/>
            <person name="LaButti K."/>
            <person name="Lipzen A."/>
            <person name="Lombard V."/>
            <person name="Magnuson J."/>
            <person name="Maillard F."/>
            <person name="Murat C."/>
            <person name="Nolan M."/>
            <person name="Ohm R.A."/>
            <person name="Pangilinan J."/>
            <person name="Pereira M.F."/>
            <person name="Perotto S."/>
            <person name="Peter M."/>
            <person name="Pfister S."/>
            <person name="Riley R."/>
            <person name="Sitrit Y."/>
            <person name="Stielow J.B."/>
            <person name="Szollosi G."/>
            <person name="Zifcakova L."/>
            <person name="Stursova M."/>
            <person name="Spatafora J.W."/>
            <person name="Tedersoo L."/>
            <person name="Vaario L.M."/>
            <person name="Yamada A."/>
            <person name="Yan M."/>
            <person name="Wang P."/>
            <person name="Xu J."/>
            <person name="Bruns T."/>
            <person name="Baldrian P."/>
            <person name="Vilgalys R."/>
            <person name="Dunand C."/>
            <person name="Henrissat B."/>
            <person name="Grigoriev I.V."/>
            <person name="Hibbett D."/>
            <person name="Nagy L.G."/>
            <person name="Martin F.M."/>
        </authorList>
    </citation>
    <scope>NUCLEOTIDE SEQUENCE</scope>
    <source>
        <strain evidence="18">UP504</strain>
    </source>
</reference>
<evidence type="ECO:0000256" key="9">
    <source>
        <dbReference type="ARBA" id="ARBA00022932"/>
    </source>
</evidence>
<gene>
    <name evidence="18" type="ORF">BS47DRAFT_1346988</name>
</gene>
<evidence type="ECO:0000256" key="10">
    <source>
        <dbReference type="ARBA" id="ARBA00023125"/>
    </source>
</evidence>
<keyword evidence="19" id="KW-1185">Reference proteome</keyword>
<dbReference type="GO" id="GO:0003688">
    <property type="term" value="F:DNA replication origin binding"/>
    <property type="evidence" value="ECO:0007669"/>
    <property type="project" value="TreeGrafter"/>
</dbReference>
<evidence type="ECO:0000256" key="4">
    <source>
        <dbReference type="ARBA" id="ARBA00022695"/>
    </source>
</evidence>
<dbReference type="GO" id="GO:0006272">
    <property type="term" value="P:leading strand elongation"/>
    <property type="evidence" value="ECO:0007669"/>
    <property type="project" value="TreeGrafter"/>
</dbReference>
<dbReference type="SMART" id="SM00486">
    <property type="entry name" value="POLBc"/>
    <property type="match status" value="1"/>
</dbReference>
<dbReference type="Gene3D" id="3.30.70.2820">
    <property type="match status" value="1"/>
</dbReference>